<dbReference type="Gene3D" id="2.60.120.650">
    <property type="entry name" value="Cupin"/>
    <property type="match status" value="1"/>
</dbReference>
<dbReference type="Pfam" id="PF13621">
    <property type="entry name" value="Cupin_8"/>
    <property type="match status" value="1"/>
</dbReference>
<evidence type="ECO:0000259" key="1">
    <source>
        <dbReference type="PROSITE" id="PS51184"/>
    </source>
</evidence>
<dbReference type="SMART" id="SM00558">
    <property type="entry name" value="JmjC"/>
    <property type="match status" value="1"/>
</dbReference>
<reference evidence="2" key="1">
    <citation type="submission" date="2023-06" db="EMBL/GenBank/DDBJ databases">
        <title>Survivors Of The Sea: Transcriptome response of Skeletonema marinoi to long-term dormancy.</title>
        <authorList>
            <person name="Pinder M.I.M."/>
            <person name="Kourtchenko O."/>
            <person name="Robertson E.K."/>
            <person name="Larsson T."/>
            <person name="Maumus F."/>
            <person name="Osuna-Cruz C.M."/>
            <person name="Vancaester E."/>
            <person name="Stenow R."/>
            <person name="Vandepoele K."/>
            <person name="Ploug H."/>
            <person name="Bruchert V."/>
            <person name="Godhe A."/>
            <person name="Topel M."/>
        </authorList>
    </citation>
    <scope>NUCLEOTIDE SEQUENCE</scope>
    <source>
        <strain evidence="2">R05AC</strain>
    </source>
</reference>
<dbReference type="EMBL" id="JATAAI010000015">
    <property type="protein sequence ID" value="KAK1740541.1"/>
    <property type="molecule type" value="Genomic_DNA"/>
</dbReference>
<evidence type="ECO:0000313" key="2">
    <source>
        <dbReference type="EMBL" id="KAK1740541.1"/>
    </source>
</evidence>
<organism evidence="2 3">
    <name type="scientific">Skeletonema marinoi</name>
    <dbReference type="NCBI Taxonomy" id="267567"/>
    <lineage>
        <taxon>Eukaryota</taxon>
        <taxon>Sar</taxon>
        <taxon>Stramenopiles</taxon>
        <taxon>Ochrophyta</taxon>
        <taxon>Bacillariophyta</taxon>
        <taxon>Coscinodiscophyceae</taxon>
        <taxon>Thalassiosirophycidae</taxon>
        <taxon>Thalassiosirales</taxon>
        <taxon>Skeletonemataceae</taxon>
        <taxon>Skeletonema</taxon>
        <taxon>Skeletonema marinoi-dohrnii complex</taxon>
    </lineage>
</organism>
<evidence type="ECO:0000313" key="3">
    <source>
        <dbReference type="Proteomes" id="UP001224775"/>
    </source>
</evidence>
<gene>
    <name evidence="2" type="ORF">QTG54_008636</name>
</gene>
<name>A0AAD8Y6B6_9STRA</name>
<feature type="domain" description="JmjC" evidence="1">
    <location>
        <begin position="127"/>
        <end position="292"/>
    </location>
</feature>
<comment type="caution">
    <text evidence="2">The sequence shown here is derived from an EMBL/GenBank/DDBJ whole genome shotgun (WGS) entry which is preliminary data.</text>
</comment>
<keyword evidence="3" id="KW-1185">Reference proteome</keyword>
<dbReference type="PROSITE" id="PS51184">
    <property type="entry name" value="JMJC"/>
    <property type="match status" value="1"/>
</dbReference>
<dbReference type="PANTHER" id="PTHR12461">
    <property type="entry name" value="HYPOXIA-INDUCIBLE FACTOR 1 ALPHA INHIBITOR-RELATED"/>
    <property type="match status" value="1"/>
</dbReference>
<dbReference type="InterPro" id="IPR041667">
    <property type="entry name" value="Cupin_8"/>
</dbReference>
<dbReference type="Proteomes" id="UP001224775">
    <property type="component" value="Unassembled WGS sequence"/>
</dbReference>
<accession>A0AAD8Y6B6</accession>
<dbReference type="SUPFAM" id="SSF51197">
    <property type="entry name" value="Clavaminate synthase-like"/>
    <property type="match status" value="1"/>
</dbReference>
<protein>
    <submittedName>
        <fullName evidence="2">Hypoxia-inducible factor 1 alpha inhibitor-related protein</fullName>
    </submittedName>
</protein>
<dbReference type="PANTHER" id="PTHR12461:SF105">
    <property type="entry name" value="HYPOXIA-INDUCIBLE FACTOR 1-ALPHA INHIBITOR"/>
    <property type="match status" value="1"/>
</dbReference>
<sequence>MWQRYSVAVRRLSFSSSQHQIKSKPIETISLPQLSSQDINSHEHQLAIADAIRPYHQSQTPLLLTNLNSKCDAIYFWRSIQYWQAAVPENTPVDVELGRSYNTGNRVSMKFGDYLDYLSKVTEQEEKDAEQQEEVAYLAQNELFAEVRNDIPTPHFCSDGSFNVGEGKLYHSMLWLGPRGTVSPLHYDPLDNLLMQIVGNKRVLLYPPDKGNGRDNNNSGSWHYAGLNGNQYNTSAVDVENPNFEEHPNFQSAPTPYECEIGPGDLLFIPSKWWHHVRSFSKWSASANVWWR</sequence>
<proteinExistence type="predicted"/>
<dbReference type="InterPro" id="IPR003347">
    <property type="entry name" value="JmjC_dom"/>
</dbReference>
<dbReference type="AlphaFoldDB" id="A0AAD8Y6B6"/>